<feature type="chain" id="PRO_5019377315" description="Endothelin-like toxin domain-containing protein" evidence="7">
    <location>
        <begin position="23"/>
        <end position="154"/>
    </location>
</feature>
<keyword evidence="7" id="KW-0732">Signal</keyword>
<keyword evidence="10" id="KW-1185">Reference proteome</keyword>
<evidence type="ECO:0000313" key="10">
    <source>
        <dbReference type="Proteomes" id="UP000283210"/>
    </source>
</evidence>
<dbReference type="EMBL" id="CM012452">
    <property type="protein sequence ID" value="RVE62337.1"/>
    <property type="molecule type" value="Genomic_DNA"/>
</dbReference>
<evidence type="ECO:0000256" key="7">
    <source>
        <dbReference type="SAM" id="SignalP"/>
    </source>
</evidence>
<dbReference type="GO" id="GO:0019229">
    <property type="term" value="P:regulation of vasoconstriction"/>
    <property type="evidence" value="ECO:0007669"/>
    <property type="project" value="InterPro"/>
</dbReference>
<dbReference type="PANTHER" id="PTHR13874">
    <property type="entry name" value="ENDOTHELIN"/>
    <property type="match status" value="1"/>
</dbReference>
<dbReference type="OrthoDB" id="8873756at2759"/>
<keyword evidence="5" id="KW-0839">Vasoconstrictor</keyword>
<dbReference type="OMA" id="WAFPPRK"/>
<reference evidence="9 10" key="1">
    <citation type="submission" date="2018-11" db="EMBL/GenBank/DDBJ databases">
        <authorList>
            <person name="Lopez-Roques C."/>
            <person name="Donnadieu C."/>
            <person name="Bouchez O."/>
            <person name="Klopp C."/>
            <person name="Cabau C."/>
            <person name="Zahm M."/>
        </authorList>
    </citation>
    <scope>NUCLEOTIDE SEQUENCE [LARGE SCALE GENOMIC DNA]</scope>
    <source>
        <strain evidence="9">RS831</strain>
        <tissue evidence="9">Whole body</tissue>
    </source>
</reference>
<evidence type="ECO:0000313" key="9">
    <source>
        <dbReference type="EMBL" id="RVE62337.1"/>
    </source>
</evidence>
<dbReference type="PROSITE" id="PS00270">
    <property type="entry name" value="ENDOTHELIN"/>
    <property type="match status" value="2"/>
</dbReference>
<dbReference type="GO" id="GO:0006874">
    <property type="term" value="P:intracellular calcium ion homeostasis"/>
    <property type="evidence" value="ECO:0007669"/>
    <property type="project" value="TreeGrafter"/>
</dbReference>
<dbReference type="GO" id="GO:0031708">
    <property type="term" value="F:endothelin B receptor binding"/>
    <property type="evidence" value="ECO:0007669"/>
    <property type="project" value="TreeGrafter"/>
</dbReference>
<feature type="signal peptide" evidence="7">
    <location>
        <begin position="1"/>
        <end position="22"/>
    </location>
</feature>
<dbReference type="GO" id="GO:0014826">
    <property type="term" value="P:vein smooth muscle contraction"/>
    <property type="evidence" value="ECO:0007669"/>
    <property type="project" value="TreeGrafter"/>
</dbReference>
<gene>
    <name evidence="9" type="ORF">OJAV_G00156180</name>
</gene>
<evidence type="ECO:0000256" key="5">
    <source>
        <dbReference type="ARBA" id="ARBA00023322"/>
    </source>
</evidence>
<evidence type="ECO:0000256" key="1">
    <source>
        <dbReference type="ARBA" id="ARBA00004613"/>
    </source>
</evidence>
<dbReference type="GO" id="GO:0003100">
    <property type="term" value="P:regulation of systemic arterial blood pressure by endothelin"/>
    <property type="evidence" value="ECO:0007669"/>
    <property type="project" value="TreeGrafter"/>
</dbReference>
<protein>
    <recommendedName>
        <fullName evidence="8">Endothelin-like toxin domain-containing protein</fullName>
    </recommendedName>
</protein>
<accession>A0A437CI57</accession>
<proteinExistence type="inferred from homology"/>
<sequence>MSTHSSLFLLVTLWASFQDGLGLPVMKESDVDVGDGAPTHHVRTRRCACSTQDDYECHYFCHLDIIWVNTPSKTTVYGLGGALLRRRRSTGRCTCADVGDEACSNFCRVRSDVRSVKSSLLDILSILRAAGDRSNRAGDAPGSDGEQLSESEIA</sequence>
<evidence type="ECO:0000256" key="3">
    <source>
        <dbReference type="ARBA" id="ARBA00022525"/>
    </source>
</evidence>
<evidence type="ECO:0000256" key="2">
    <source>
        <dbReference type="ARBA" id="ARBA00010959"/>
    </source>
</evidence>
<feature type="domain" description="Endothelin-like toxin" evidence="8">
    <location>
        <begin position="92"/>
        <end position="113"/>
    </location>
</feature>
<evidence type="ECO:0000256" key="4">
    <source>
        <dbReference type="ARBA" id="ARBA00022858"/>
    </source>
</evidence>
<dbReference type="AlphaFoldDB" id="A0A437CI57"/>
<comment type="subcellular location">
    <subcellularLocation>
        <location evidence="1">Secreted</location>
    </subcellularLocation>
</comment>
<name>A0A437CI57_ORYJA</name>
<keyword evidence="3" id="KW-0964">Secreted</keyword>
<dbReference type="InterPro" id="IPR020475">
    <property type="entry name" value="Endothelin"/>
</dbReference>
<dbReference type="Pfam" id="PF00322">
    <property type="entry name" value="Endothelin"/>
    <property type="match status" value="1"/>
</dbReference>
<dbReference type="InterPro" id="IPR001928">
    <property type="entry name" value="Endothln-like_toxin"/>
</dbReference>
<dbReference type="GO" id="GO:0005179">
    <property type="term" value="F:hormone activity"/>
    <property type="evidence" value="ECO:0007669"/>
    <property type="project" value="TreeGrafter"/>
</dbReference>
<keyword evidence="4" id="KW-0838">Vasoactive</keyword>
<reference evidence="9 10" key="2">
    <citation type="submission" date="2019-01" db="EMBL/GenBank/DDBJ databases">
        <title>A chromosome length genome reference of the Java medaka (oryzias javanicus).</title>
        <authorList>
            <person name="Herpin A."/>
            <person name="Takehana Y."/>
            <person name="Naruse K."/>
            <person name="Ansai S."/>
            <person name="Kawaguchi M."/>
        </authorList>
    </citation>
    <scope>NUCLEOTIDE SEQUENCE [LARGE SCALE GENOMIC DNA]</scope>
    <source>
        <strain evidence="9">RS831</strain>
        <tissue evidence="9">Whole body</tissue>
    </source>
</reference>
<evidence type="ECO:0000256" key="6">
    <source>
        <dbReference type="SAM" id="MobiDB-lite"/>
    </source>
</evidence>
<dbReference type="SMART" id="SM00272">
    <property type="entry name" value="END"/>
    <property type="match status" value="2"/>
</dbReference>
<dbReference type="Proteomes" id="UP000283210">
    <property type="component" value="Chromosome 16"/>
</dbReference>
<dbReference type="GO" id="GO:0005615">
    <property type="term" value="C:extracellular space"/>
    <property type="evidence" value="ECO:0007669"/>
    <property type="project" value="TreeGrafter"/>
</dbReference>
<dbReference type="InterPro" id="IPR019764">
    <property type="entry name" value="Endothelin_toxin_CS"/>
</dbReference>
<dbReference type="PANTHER" id="PTHR13874:SF9">
    <property type="entry name" value="ENDOTHELIN-2"/>
    <property type="match status" value="1"/>
</dbReference>
<dbReference type="PRINTS" id="PR00365">
    <property type="entry name" value="ENDOTHELIN"/>
</dbReference>
<feature type="region of interest" description="Disordered" evidence="6">
    <location>
        <begin position="134"/>
        <end position="154"/>
    </location>
</feature>
<evidence type="ECO:0000259" key="8">
    <source>
        <dbReference type="SMART" id="SM00272"/>
    </source>
</evidence>
<organism evidence="9 10">
    <name type="scientific">Oryzias javanicus</name>
    <name type="common">Javanese ricefish</name>
    <name type="synonym">Aplocheilus javanicus</name>
    <dbReference type="NCBI Taxonomy" id="123683"/>
    <lineage>
        <taxon>Eukaryota</taxon>
        <taxon>Metazoa</taxon>
        <taxon>Chordata</taxon>
        <taxon>Craniata</taxon>
        <taxon>Vertebrata</taxon>
        <taxon>Euteleostomi</taxon>
        <taxon>Actinopterygii</taxon>
        <taxon>Neopterygii</taxon>
        <taxon>Teleostei</taxon>
        <taxon>Neoteleostei</taxon>
        <taxon>Acanthomorphata</taxon>
        <taxon>Ovalentaria</taxon>
        <taxon>Atherinomorphae</taxon>
        <taxon>Beloniformes</taxon>
        <taxon>Adrianichthyidae</taxon>
        <taxon>Oryziinae</taxon>
        <taxon>Oryzias</taxon>
    </lineage>
</organism>
<comment type="similarity">
    <text evidence="2">Belongs to the endothelin/sarafotoxin family.</text>
</comment>
<feature type="domain" description="Endothelin-like toxin" evidence="8">
    <location>
        <begin position="46"/>
        <end position="67"/>
    </location>
</feature>